<dbReference type="Proteomes" id="UP001456524">
    <property type="component" value="Unassembled WGS sequence"/>
</dbReference>
<comment type="caution">
    <text evidence="1">The sequence shown here is derived from an EMBL/GenBank/DDBJ whole genome shotgun (WGS) entry which is preliminary data.</text>
</comment>
<proteinExistence type="predicted"/>
<evidence type="ECO:0008006" key="3">
    <source>
        <dbReference type="Google" id="ProtNLM"/>
    </source>
</evidence>
<evidence type="ECO:0000313" key="2">
    <source>
        <dbReference type="Proteomes" id="UP001456524"/>
    </source>
</evidence>
<gene>
    <name evidence="1" type="ORF">IWX90DRAFT_420350</name>
</gene>
<reference evidence="1 2" key="1">
    <citation type="journal article" date="2022" name="G3 (Bethesda)">
        <title>Enemy or ally: a genomic approach to elucidate the lifestyle of Phyllosticta citrichinaensis.</title>
        <authorList>
            <person name="Buijs V.A."/>
            <person name="Groenewald J.Z."/>
            <person name="Haridas S."/>
            <person name="LaButti K.M."/>
            <person name="Lipzen A."/>
            <person name="Martin F.M."/>
            <person name="Barry K."/>
            <person name="Grigoriev I.V."/>
            <person name="Crous P.W."/>
            <person name="Seidl M.F."/>
        </authorList>
    </citation>
    <scope>NUCLEOTIDE SEQUENCE [LARGE SCALE GENOMIC DNA]</scope>
    <source>
        <strain evidence="1 2">CBS 129764</strain>
    </source>
</reference>
<evidence type="ECO:0000313" key="1">
    <source>
        <dbReference type="EMBL" id="KAK8177166.1"/>
    </source>
</evidence>
<accession>A0ABR1Y6B8</accession>
<dbReference type="EMBL" id="JBBWUH010000001">
    <property type="protein sequence ID" value="KAK8177166.1"/>
    <property type="molecule type" value="Genomic_DNA"/>
</dbReference>
<sequence>MKRNAPTHREGKSLISVRLQNGVRQSCDEELMRYWCFSLHRLFLIPQAPPEHPSPAYDLGEYSVASFKILSDWMEDFRLPVFANTSDAINSYLLGWKLGAPVFCNLLMTRLCKLYEDCSNIPASMLVSEACKRPRAGNPIFKFVVHVYIRAEVRCKEASTEVFETIWALYPKVFQDLVKSDSPARDHIKGPGSLVANACDYHVHVGISPGDSLAVNCLA</sequence>
<name>A0ABR1Y6B8_9PEZI</name>
<protein>
    <recommendedName>
        <fullName evidence="3">Transposase</fullName>
    </recommendedName>
</protein>
<keyword evidence="2" id="KW-1185">Reference proteome</keyword>
<organism evidence="1 2">
    <name type="scientific">Phyllosticta citrichinensis</name>
    <dbReference type="NCBI Taxonomy" id="1130410"/>
    <lineage>
        <taxon>Eukaryota</taxon>
        <taxon>Fungi</taxon>
        <taxon>Dikarya</taxon>
        <taxon>Ascomycota</taxon>
        <taxon>Pezizomycotina</taxon>
        <taxon>Dothideomycetes</taxon>
        <taxon>Dothideomycetes incertae sedis</taxon>
        <taxon>Botryosphaeriales</taxon>
        <taxon>Phyllostictaceae</taxon>
        <taxon>Phyllosticta</taxon>
    </lineage>
</organism>